<dbReference type="FunFam" id="3.40.367.20:FF:000002">
    <property type="entry name" value="Glucokinase"/>
    <property type="match status" value="1"/>
</dbReference>
<name>A0A1V4HTM3_NITVU</name>
<organism evidence="9 10">
    <name type="scientific">Nitrobacter vulgaris</name>
    <dbReference type="NCBI Taxonomy" id="29421"/>
    <lineage>
        <taxon>Bacteria</taxon>
        <taxon>Pseudomonadati</taxon>
        <taxon>Pseudomonadota</taxon>
        <taxon>Alphaproteobacteria</taxon>
        <taxon>Hyphomicrobiales</taxon>
        <taxon>Nitrobacteraceae</taxon>
        <taxon>Nitrobacter</taxon>
    </lineage>
</organism>
<protein>
    <recommendedName>
        <fullName evidence="7">Glucokinase</fullName>
        <ecNumber evidence="7">2.7.1.2</ecNumber>
    </recommendedName>
    <alternativeName>
        <fullName evidence="7">Glucose kinase</fullName>
    </alternativeName>
</protein>
<dbReference type="PANTHER" id="PTHR47690:SF1">
    <property type="entry name" value="GLUCOKINASE"/>
    <property type="match status" value="1"/>
</dbReference>
<dbReference type="GO" id="GO:0006096">
    <property type="term" value="P:glycolytic process"/>
    <property type="evidence" value="ECO:0007669"/>
    <property type="project" value="UniProtKB-UniRule"/>
</dbReference>
<keyword evidence="10" id="KW-1185">Reference proteome</keyword>
<dbReference type="HAMAP" id="MF_00524">
    <property type="entry name" value="Glucokinase"/>
    <property type="match status" value="1"/>
</dbReference>
<dbReference type="GO" id="GO:0004340">
    <property type="term" value="F:glucokinase activity"/>
    <property type="evidence" value="ECO:0007669"/>
    <property type="project" value="UniProtKB-UniRule"/>
</dbReference>
<dbReference type="STRING" id="29421.B2M20_18315"/>
<dbReference type="EMBL" id="MWPQ01000071">
    <property type="protein sequence ID" value="OPH81326.1"/>
    <property type="molecule type" value="Genomic_DNA"/>
</dbReference>
<dbReference type="AlphaFoldDB" id="A0A1V4HTM3"/>
<sequence length="322" mass="33790">MADPARRALLSDIGGTNARFAFVTGERMGPIETLAVGDYPEFDRALAAFLGRHRNGRPISGAVLAVAGSVEASRSILTNSGWVIDASRLEKAFDLPSVRVVNDFKALAWSLPHLAPSDLFAVGGDKQAAAAPAVVLGPGTGLGLACLVPRPRDPLVVTTEAGHTTLPGANAREDAVIAHLRGCFGHVSVERALSGPGLVNLYQSLAAIDHLSVPPRKPSQITEAALRGSCPASREALDMFCAMLGTVAGNAALTFGARGGVYIGGGIAPRISEYLARSQFRARFEAKGRFQAYVAAIPSWVIMHPDPAFVGLQRLANHEAEQ</sequence>
<evidence type="ECO:0000256" key="6">
    <source>
        <dbReference type="ARBA" id="ARBA00023152"/>
    </source>
</evidence>
<evidence type="ECO:0000256" key="4">
    <source>
        <dbReference type="ARBA" id="ARBA00022777"/>
    </source>
</evidence>
<comment type="caution">
    <text evidence="9">The sequence shown here is derived from an EMBL/GenBank/DDBJ whole genome shotgun (WGS) entry which is preliminary data.</text>
</comment>
<comment type="subcellular location">
    <subcellularLocation>
        <location evidence="7">Cytoplasm</location>
    </subcellularLocation>
</comment>
<evidence type="ECO:0000256" key="1">
    <source>
        <dbReference type="ARBA" id="ARBA00022490"/>
    </source>
</evidence>
<evidence type="ECO:0000313" key="9">
    <source>
        <dbReference type="EMBL" id="OPH81326.1"/>
    </source>
</evidence>
<comment type="similarity">
    <text evidence="7 8">Belongs to the bacterial glucokinase family.</text>
</comment>
<dbReference type="GO" id="GO:0005536">
    <property type="term" value="F:D-glucose binding"/>
    <property type="evidence" value="ECO:0007669"/>
    <property type="project" value="InterPro"/>
</dbReference>
<keyword evidence="3 7" id="KW-0547">Nucleotide-binding</keyword>
<feature type="binding site" evidence="7">
    <location>
        <begin position="11"/>
        <end position="16"/>
    </location>
    <ligand>
        <name>ATP</name>
        <dbReference type="ChEBI" id="CHEBI:30616"/>
    </ligand>
</feature>
<dbReference type="Gene3D" id="3.40.367.20">
    <property type="match status" value="1"/>
</dbReference>
<accession>A0A1V4HTM3</accession>
<dbReference type="GO" id="GO:0005829">
    <property type="term" value="C:cytosol"/>
    <property type="evidence" value="ECO:0007669"/>
    <property type="project" value="TreeGrafter"/>
</dbReference>
<comment type="catalytic activity">
    <reaction evidence="7">
        <text>D-glucose + ATP = D-glucose 6-phosphate + ADP + H(+)</text>
        <dbReference type="Rhea" id="RHEA:17825"/>
        <dbReference type="ChEBI" id="CHEBI:4167"/>
        <dbReference type="ChEBI" id="CHEBI:15378"/>
        <dbReference type="ChEBI" id="CHEBI:30616"/>
        <dbReference type="ChEBI" id="CHEBI:61548"/>
        <dbReference type="ChEBI" id="CHEBI:456216"/>
        <dbReference type="EC" id="2.7.1.2"/>
    </reaction>
</comment>
<evidence type="ECO:0000256" key="7">
    <source>
        <dbReference type="HAMAP-Rule" id="MF_00524"/>
    </source>
</evidence>
<dbReference type="Pfam" id="PF02685">
    <property type="entry name" value="Glucokinase"/>
    <property type="match status" value="1"/>
</dbReference>
<dbReference type="Gene3D" id="3.30.420.40">
    <property type="match status" value="1"/>
</dbReference>
<dbReference type="Proteomes" id="UP000189940">
    <property type="component" value="Unassembled WGS sequence"/>
</dbReference>
<keyword evidence="1 7" id="KW-0963">Cytoplasm</keyword>
<dbReference type="InterPro" id="IPR043129">
    <property type="entry name" value="ATPase_NBD"/>
</dbReference>
<keyword evidence="5 7" id="KW-0067">ATP-binding</keyword>
<evidence type="ECO:0000313" key="10">
    <source>
        <dbReference type="Proteomes" id="UP000189940"/>
    </source>
</evidence>
<keyword evidence="4 7" id="KW-0418">Kinase</keyword>
<keyword evidence="2 7" id="KW-0808">Transferase</keyword>
<gene>
    <name evidence="7" type="primary">glk</name>
    <name evidence="9" type="ORF">B2M20_18315</name>
</gene>
<dbReference type="GO" id="GO:0005524">
    <property type="term" value="F:ATP binding"/>
    <property type="evidence" value="ECO:0007669"/>
    <property type="project" value="UniProtKB-UniRule"/>
</dbReference>
<keyword evidence="6 7" id="KW-0324">Glycolysis</keyword>
<dbReference type="InterPro" id="IPR050201">
    <property type="entry name" value="Bacterial_glucokinase"/>
</dbReference>
<dbReference type="OrthoDB" id="9800595at2"/>
<dbReference type="NCBIfam" id="TIGR00749">
    <property type="entry name" value="glk"/>
    <property type="match status" value="1"/>
</dbReference>
<dbReference type="CDD" id="cd24008">
    <property type="entry name" value="ASKHA_NBD_GLK"/>
    <property type="match status" value="1"/>
</dbReference>
<dbReference type="NCBIfam" id="NF009073">
    <property type="entry name" value="PRK12408.1"/>
    <property type="match status" value="1"/>
</dbReference>
<evidence type="ECO:0000256" key="8">
    <source>
        <dbReference type="RuleBase" id="RU004046"/>
    </source>
</evidence>
<reference evidence="9 10" key="1">
    <citation type="submission" date="2017-02" db="EMBL/GenBank/DDBJ databases">
        <title>Genome sequence of the nitrite-oxidizing bacterium Nitrobacter vulgaris strain Ab1.</title>
        <authorList>
            <person name="Mellbye B.L."/>
            <person name="Davis E.W."/>
            <person name="Spieck E."/>
            <person name="Chang J.H."/>
            <person name="Bottomley P.J."/>
            <person name="Sayavedra-Soto L.A."/>
        </authorList>
    </citation>
    <scope>NUCLEOTIDE SEQUENCE [LARGE SCALE GENOMIC DNA]</scope>
    <source>
        <strain evidence="9 10">Ab1</strain>
    </source>
</reference>
<evidence type="ECO:0000256" key="2">
    <source>
        <dbReference type="ARBA" id="ARBA00022679"/>
    </source>
</evidence>
<dbReference type="EC" id="2.7.1.2" evidence="7"/>
<evidence type="ECO:0000256" key="5">
    <source>
        <dbReference type="ARBA" id="ARBA00022840"/>
    </source>
</evidence>
<dbReference type="InterPro" id="IPR003836">
    <property type="entry name" value="Glucokinase"/>
</dbReference>
<dbReference type="SUPFAM" id="SSF53067">
    <property type="entry name" value="Actin-like ATPase domain"/>
    <property type="match status" value="1"/>
</dbReference>
<dbReference type="RefSeq" id="WP_079448450.1">
    <property type="nucleotide sequence ID" value="NZ_MWPQ01000071.1"/>
</dbReference>
<dbReference type="PANTHER" id="PTHR47690">
    <property type="entry name" value="GLUCOKINASE"/>
    <property type="match status" value="1"/>
</dbReference>
<evidence type="ECO:0000256" key="3">
    <source>
        <dbReference type="ARBA" id="ARBA00022741"/>
    </source>
</evidence>
<proteinExistence type="inferred from homology"/>